<gene>
    <name evidence="2" type="ORF">SAMN05444365_105320</name>
</gene>
<dbReference type="RefSeq" id="WP_175543662.1">
    <property type="nucleotide sequence ID" value="NZ_FNPH01000005.1"/>
</dbReference>
<dbReference type="EMBL" id="FNPH01000005">
    <property type="protein sequence ID" value="SDZ10091.1"/>
    <property type="molecule type" value="Genomic_DNA"/>
</dbReference>
<sequence length="211" mass="23426">MVKRAARVAAAVGIGYLLGRRRKLQLALTLGAAAAAGRLSGDSGRLLRRGTESLLSSPELGKLSGLSRPLVGAAKAAAMTAVSSRVDAFSDQLQDRAEMLRRGPSAGSGRSRARSEADDPDDRRDSDDRYDSDDRRHAEDRYDSDDRDEDEPYDAHDEPEDDARDDDEYADEDDDREDEYDDEDDDRDDVDAGEPEPARQRTTAVVRRRRR</sequence>
<protein>
    <recommendedName>
        <fullName evidence="4">DNA primase</fullName>
    </recommendedName>
</protein>
<dbReference type="STRING" id="405436.SAMN05444365_105320"/>
<dbReference type="AlphaFoldDB" id="A0A1H3QAB5"/>
<feature type="region of interest" description="Disordered" evidence="1">
    <location>
        <begin position="100"/>
        <end position="211"/>
    </location>
</feature>
<accession>A0A1H3QAB5</accession>
<dbReference type="Proteomes" id="UP000242415">
    <property type="component" value="Unassembled WGS sequence"/>
</dbReference>
<name>A0A1H3QAB5_9ACTN</name>
<evidence type="ECO:0000313" key="3">
    <source>
        <dbReference type="Proteomes" id="UP000242415"/>
    </source>
</evidence>
<feature type="compositionally biased region" description="Basic and acidic residues" evidence="1">
    <location>
        <begin position="113"/>
        <end position="141"/>
    </location>
</feature>
<feature type="compositionally biased region" description="Acidic residues" evidence="1">
    <location>
        <begin position="142"/>
        <end position="194"/>
    </location>
</feature>
<proteinExistence type="predicted"/>
<keyword evidence="3" id="KW-1185">Reference proteome</keyword>
<evidence type="ECO:0000256" key="1">
    <source>
        <dbReference type="SAM" id="MobiDB-lite"/>
    </source>
</evidence>
<organism evidence="2 3">
    <name type="scientific">Micromonospora pattaloongensis</name>
    <dbReference type="NCBI Taxonomy" id="405436"/>
    <lineage>
        <taxon>Bacteria</taxon>
        <taxon>Bacillati</taxon>
        <taxon>Actinomycetota</taxon>
        <taxon>Actinomycetes</taxon>
        <taxon>Micromonosporales</taxon>
        <taxon>Micromonosporaceae</taxon>
        <taxon>Micromonospora</taxon>
    </lineage>
</organism>
<reference evidence="3" key="1">
    <citation type="submission" date="2016-10" db="EMBL/GenBank/DDBJ databases">
        <authorList>
            <person name="Varghese N."/>
            <person name="Submissions S."/>
        </authorList>
    </citation>
    <scope>NUCLEOTIDE SEQUENCE [LARGE SCALE GENOMIC DNA]</scope>
    <source>
        <strain evidence="3">DSM 45245</strain>
    </source>
</reference>
<evidence type="ECO:0000313" key="2">
    <source>
        <dbReference type="EMBL" id="SDZ10091.1"/>
    </source>
</evidence>
<evidence type="ECO:0008006" key="4">
    <source>
        <dbReference type="Google" id="ProtNLM"/>
    </source>
</evidence>